<organism evidence="2 3">
    <name type="scientific">Clohesyomyces aquaticus</name>
    <dbReference type="NCBI Taxonomy" id="1231657"/>
    <lineage>
        <taxon>Eukaryota</taxon>
        <taxon>Fungi</taxon>
        <taxon>Dikarya</taxon>
        <taxon>Ascomycota</taxon>
        <taxon>Pezizomycotina</taxon>
        <taxon>Dothideomycetes</taxon>
        <taxon>Pleosporomycetidae</taxon>
        <taxon>Pleosporales</taxon>
        <taxon>Lindgomycetaceae</taxon>
        <taxon>Clohesyomyces</taxon>
    </lineage>
</organism>
<keyword evidence="3" id="KW-1185">Reference proteome</keyword>
<sequence length="278" mass="32642">MRQRERVMEKGMRERKMRKKARKMARLLIRSFAKSCATSGKMKLPSKLGKTSRKARIGFLVDKPTPLNKVPLQYVAEQFPGRNSKSPYVNEFVVLFEGMNGRKKVLWTGDSLSPKPAIPKNGNKPSPDSKKNYKTMQFNLEYNRWLDGEEKKEGPNNEGRRQAIAKFRDILGIYQYHQDSFVVSVMKTQIERIEKALRKMDEDVLPKAYPGNPEDTSQPKYESVKMADNWRAFIKDEFDARISKIEEWMEKWVEQFKRLERGEQVKDLGYMFEKRADE</sequence>
<reference evidence="2 3" key="1">
    <citation type="submission" date="2016-07" db="EMBL/GenBank/DDBJ databases">
        <title>Pervasive Adenine N6-methylation of Active Genes in Fungi.</title>
        <authorList>
            <consortium name="DOE Joint Genome Institute"/>
            <person name="Mondo S.J."/>
            <person name="Dannebaum R.O."/>
            <person name="Kuo R.C."/>
            <person name="Labutti K."/>
            <person name="Haridas S."/>
            <person name="Kuo A."/>
            <person name="Salamov A."/>
            <person name="Ahrendt S.R."/>
            <person name="Lipzen A."/>
            <person name="Sullivan W."/>
            <person name="Andreopoulos W.B."/>
            <person name="Clum A."/>
            <person name="Lindquist E."/>
            <person name="Daum C."/>
            <person name="Ramamoorthy G.K."/>
            <person name="Gryganskyi A."/>
            <person name="Culley D."/>
            <person name="Magnuson J.K."/>
            <person name="James T.Y."/>
            <person name="O'Malley M.A."/>
            <person name="Stajich J.E."/>
            <person name="Spatafora J.W."/>
            <person name="Visel A."/>
            <person name="Grigoriev I.V."/>
        </authorList>
    </citation>
    <scope>NUCLEOTIDE SEQUENCE [LARGE SCALE GENOMIC DNA]</scope>
    <source>
        <strain evidence="2 3">CBS 115471</strain>
    </source>
</reference>
<evidence type="ECO:0000256" key="1">
    <source>
        <dbReference type="SAM" id="MobiDB-lite"/>
    </source>
</evidence>
<evidence type="ECO:0000313" key="3">
    <source>
        <dbReference type="Proteomes" id="UP000193144"/>
    </source>
</evidence>
<accession>A0A1Y1ZY37</accession>
<dbReference type="AlphaFoldDB" id="A0A1Y1ZY37"/>
<gene>
    <name evidence="2" type="ORF">BCR34DRAFT_203347</name>
</gene>
<name>A0A1Y1ZY37_9PLEO</name>
<comment type="caution">
    <text evidence="2">The sequence shown here is derived from an EMBL/GenBank/DDBJ whole genome shotgun (WGS) entry which is preliminary data.</text>
</comment>
<feature type="region of interest" description="Disordered" evidence="1">
    <location>
        <begin position="108"/>
        <end position="132"/>
    </location>
</feature>
<evidence type="ECO:0000313" key="2">
    <source>
        <dbReference type="EMBL" id="ORY14967.1"/>
    </source>
</evidence>
<dbReference type="EMBL" id="MCFA01000029">
    <property type="protein sequence ID" value="ORY14967.1"/>
    <property type="molecule type" value="Genomic_DNA"/>
</dbReference>
<dbReference type="Proteomes" id="UP000193144">
    <property type="component" value="Unassembled WGS sequence"/>
</dbReference>
<dbReference type="OrthoDB" id="3797255at2759"/>
<protein>
    <submittedName>
        <fullName evidence="2">Uncharacterized protein</fullName>
    </submittedName>
</protein>
<proteinExistence type="predicted"/>